<reference evidence="8 9" key="1">
    <citation type="submission" date="2017-02" db="EMBL/GenBank/DDBJ databases">
        <authorList>
            <person name="Peterson S.W."/>
        </authorList>
    </citation>
    <scope>NUCLEOTIDE SEQUENCE [LARGE SCALE GENOMIC DNA]</scope>
    <source>
        <strain evidence="8 9">CECT 9027</strain>
    </source>
</reference>
<keyword evidence="5 6" id="KW-0472">Membrane</keyword>
<evidence type="ECO:0000256" key="5">
    <source>
        <dbReference type="ARBA" id="ARBA00023136"/>
    </source>
</evidence>
<dbReference type="InterPro" id="IPR013525">
    <property type="entry name" value="ABC2_TM"/>
</dbReference>
<feature type="transmembrane region" description="Helical" evidence="6">
    <location>
        <begin position="157"/>
        <end position="182"/>
    </location>
</feature>
<evidence type="ECO:0000256" key="4">
    <source>
        <dbReference type="ARBA" id="ARBA00022989"/>
    </source>
</evidence>
<evidence type="ECO:0000259" key="7">
    <source>
        <dbReference type="Pfam" id="PF12698"/>
    </source>
</evidence>
<feature type="domain" description="ABC-2 type transporter transmembrane" evidence="7">
    <location>
        <begin position="1"/>
        <end position="343"/>
    </location>
</feature>
<name>A0A1R4B279_9VIBR</name>
<evidence type="ECO:0000256" key="6">
    <source>
        <dbReference type="SAM" id="Phobius"/>
    </source>
</evidence>
<dbReference type="GO" id="GO:0140359">
    <property type="term" value="F:ABC-type transporter activity"/>
    <property type="evidence" value="ECO:0007669"/>
    <property type="project" value="InterPro"/>
</dbReference>
<keyword evidence="3 6" id="KW-0812">Transmembrane</keyword>
<feature type="transmembrane region" description="Helical" evidence="6">
    <location>
        <begin position="238"/>
        <end position="261"/>
    </location>
</feature>
<dbReference type="InterPro" id="IPR051449">
    <property type="entry name" value="ABC-2_transporter_component"/>
</dbReference>
<dbReference type="Gene3D" id="3.40.1710.10">
    <property type="entry name" value="abc type-2 transporter like domain"/>
    <property type="match status" value="1"/>
</dbReference>
<evidence type="ECO:0000256" key="3">
    <source>
        <dbReference type="ARBA" id="ARBA00022692"/>
    </source>
</evidence>
<keyword evidence="9" id="KW-1185">Reference proteome</keyword>
<dbReference type="AlphaFoldDB" id="A0A1R4B279"/>
<evidence type="ECO:0000313" key="8">
    <source>
        <dbReference type="EMBL" id="SJL83022.1"/>
    </source>
</evidence>
<accession>A0A1R4B279</accession>
<dbReference type="PANTHER" id="PTHR30294:SF47">
    <property type="entry name" value="INNER MEMBRANE TRANSPORT PERMEASE YHHJ"/>
    <property type="match status" value="1"/>
</dbReference>
<evidence type="ECO:0000256" key="1">
    <source>
        <dbReference type="ARBA" id="ARBA00004651"/>
    </source>
</evidence>
<protein>
    <submittedName>
        <fullName evidence="8">ABC-2 family transporter protein</fullName>
    </submittedName>
</protein>
<comment type="subcellular location">
    <subcellularLocation>
        <location evidence="1">Cell membrane</location>
        <topology evidence="1">Multi-pass membrane protein</topology>
    </subcellularLocation>
</comment>
<dbReference type="GO" id="GO:0005886">
    <property type="term" value="C:plasma membrane"/>
    <property type="evidence" value="ECO:0007669"/>
    <property type="project" value="UniProtKB-SubCell"/>
</dbReference>
<feature type="transmembrane region" description="Helical" evidence="6">
    <location>
        <begin position="329"/>
        <end position="347"/>
    </location>
</feature>
<proteinExistence type="predicted"/>
<dbReference type="STRING" id="1918946.VPAL9027_00968"/>
<evidence type="ECO:0000256" key="2">
    <source>
        <dbReference type="ARBA" id="ARBA00022475"/>
    </source>
</evidence>
<evidence type="ECO:0000313" key="9">
    <source>
        <dbReference type="Proteomes" id="UP000189475"/>
    </source>
</evidence>
<sequence length="370" mass="41927">MPIGLSVILWWIFSQGIVRDLPIGVVDLSHSTQSRQVIRHIDATSTLKVLKVYPSQAMAKADLIESHIYAYTVIPRHFDRDIQRGQSPQVTTFYNSQYILTGRLISSAMTRVMQTLSAHIDAGQRLAKGNKTVSQVMGQAVPVGTQLTPLFNLNMNYAQFLVSGIIPALWQISIVTSTILILSTYQQRFGLNTWLGTSPYRNMLVTLWPFCVWFAIQGIAFLWWFYVILDWPQQGQLWVVIFAQWITLVACMIMGILFYFITLDPARALSFAAAYTAPSFAFMGITFPASNMDTLAQFWRNLLPITHYMSVQINQVNYDLEPLRSLQPMLWMMIYIVPLLIAAGLIYKRVNLARSLTNNLGGQNNAPTTE</sequence>
<dbReference type="Pfam" id="PF12698">
    <property type="entry name" value="ABC2_membrane_3"/>
    <property type="match status" value="1"/>
</dbReference>
<keyword evidence="2" id="KW-1003">Cell membrane</keyword>
<gene>
    <name evidence="8" type="ORF">VPAL9027_00968</name>
</gene>
<feature type="transmembrane region" description="Helical" evidence="6">
    <location>
        <begin position="268"/>
        <end position="289"/>
    </location>
</feature>
<dbReference type="Proteomes" id="UP000189475">
    <property type="component" value="Unassembled WGS sequence"/>
</dbReference>
<dbReference type="PANTHER" id="PTHR30294">
    <property type="entry name" value="MEMBRANE COMPONENT OF ABC TRANSPORTER YHHJ-RELATED"/>
    <property type="match status" value="1"/>
</dbReference>
<feature type="transmembrane region" description="Helical" evidence="6">
    <location>
        <begin position="203"/>
        <end position="226"/>
    </location>
</feature>
<organism evidence="8 9">
    <name type="scientific">Vibrio palustris</name>
    <dbReference type="NCBI Taxonomy" id="1918946"/>
    <lineage>
        <taxon>Bacteria</taxon>
        <taxon>Pseudomonadati</taxon>
        <taxon>Pseudomonadota</taxon>
        <taxon>Gammaproteobacteria</taxon>
        <taxon>Vibrionales</taxon>
        <taxon>Vibrionaceae</taxon>
        <taxon>Vibrio</taxon>
    </lineage>
</organism>
<keyword evidence="4 6" id="KW-1133">Transmembrane helix</keyword>
<dbReference type="EMBL" id="FUFT01000002">
    <property type="protein sequence ID" value="SJL83022.1"/>
    <property type="molecule type" value="Genomic_DNA"/>
</dbReference>